<keyword evidence="2" id="KW-0723">Serine/threonine-protein kinase</keyword>
<keyword evidence="11" id="KW-1133">Transmembrane helix</keyword>
<name>A0A6J4UHS8_9BACT</name>
<dbReference type="Pfam" id="PF00069">
    <property type="entry name" value="Pkinase"/>
    <property type="match status" value="1"/>
</dbReference>
<dbReference type="InterPro" id="IPR011659">
    <property type="entry name" value="WD40"/>
</dbReference>
<comment type="catalytic activity">
    <reaction evidence="8">
        <text>L-seryl-[protein] + ATP = O-phospho-L-seryl-[protein] + ADP + H(+)</text>
        <dbReference type="Rhea" id="RHEA:17989"/>
        <dbReference type="Rhea" id="RHEA-COMP:9863"/>
        <dbReference type="Rhea" id="RHEA-COMP:11604"/>
        <dbReference type="ChEBI" id="CHEBI:15378"/>
        <dbReference type="ChEBI" id="CHEBI:29999"/>
        <dbReference type="ChEBI" id="CHEBI:30616"/>
        <dbReference type="ChEBI" id="CHEBI:83421"/>
        <dbReference type="ChEBI" id="CHEBI:456216"/>
        <dbReference type="EC" id="2.7.11.1"/>
    </reaction>
</comment>
<dbReference type="GO" id="GO:0005524">
    <property type="term" value="F:ATP binding"/>
    <property type="evidence" value="ECO:0007669"/>
    <property type="project" value="UniProtKB-UniRule"/>
</dbReference>
<dbReference type="PROSITE" id="PS50011">
    <property type="entry name" value="PROTEIN_KINASE_DOM"/>
    <property type="match status" value="1"/>
</dbReference>
<dbReference type="Gene3D" id="3.30.200.20">
    <property type="entry name" value="Phosphorylase Kinase, domain 1"/>
    <property type="match status" value="1"/>
</dbReference>
<feature type="domain" description="Protein kinase" evidence="12">
    <location>
        <begin position="12"/>
        <end position="278"/>
    </location>
</feature>
<feature type="compositionally biased region" description="Low complexity" evidence="10">
    <location>
        <begin position="436"/>
        <end position="447"/>
    </location>
</feature>
<dbReference type="FunFam" id="3.30.200.20:FF:000035">
    <property type="entry name" value="Serine/threonine protein kinase Stk1"/>
    <property type="match status" value="1"/>
</dbReference>
<proteinExistence type="predicted"/>
<dbReference type="InterPro" id="IPR000719">
    <property type="entry name" value="Prot_kinase_dom"/>
</dbReference>
<reference evidence="13" key="1">
    <citation type="submission" date="2020-02" db="EMBL/GenBank/DDBJ databases">
        <authorList>
            <person name="Meier V. D."/>
        </authorList>
    </citation>
    <scope>NUCLEOTIDE SEQUENCE</scope>
    <source>
        <strain evidence="13">AVDCRST_MAG88</strain>
    </source>
</reference>
<evidence type="ECO:0000259" key="12">
    <source>
        <dbReference type="PROSITE" id="PS50011"/>
    </source>
</evidence>
<dbReference type="InterPro" id="IPR008271">
    <property type="entry name" value="Ser/Thr_kinase_AS"/>
</dbReference>
<dbReference type="Gene3D" id="2.120.10.30">
    <property type="entry name" value="TolB, C-terminal domain"/>
    <property type="match status" value="3"/>
</dbReference>
<comment type="catalytic activity">
    <reaction evidence="7">
        <text>L-threonyl-[protein] + ATP = O-phospho-L-threonyl-[protein] + ADP + H(+)</text>
        <dbReference type="Rhea" id="RHEA:46608"/>
        <dbReference type="Rhea" id="RHEA-COMP:11060"/>
        <dbReference type="Rhea" id="RHEA-COMP:11605"/>
        <dbReference type="ChEBI" id="CHEBI:15378"/>
        <dbReference type="ChEBI" id="CHEBI:30013"/>
        <dbReference type="ChEBI" id="CHEBI:30616"/>
        <dbReference type="ChEBI" id="CHEBI:61977"/>
        <dbReference type="ChEBI" id="CHEBI:456216"/>
        <dbReference type="EC" id="2.7.11.1"/>
    </reaction>
</comment>
<keyword evidence="11" id="KW-0472">Membrane</keyword>
<evidence type="ECO:0000256" key="8">
    <source>
        <dbReference type="ARBA" id="ARBA00048679"/>
    </source>
</evidence>
<evidence type="ECO:0000256" key="5">
    <source>
        <dbReference type="ARBA" id="ARBA00022777"/>
    </source>
</evidence>
<dbReference type="EC" id="2.7.11.1" evidence="1"/>
<evidence type="ECO:0000256" key="2">
    <source>
        <dbReference type="ARBA" id="ARBA00022527"/>
    </source>
</evidence>
<evidence type="ECO:0000256" key="10">
    <source>
        <dbReference type="SAM" id="MobiDB-lite"/>
    </source>
</evidence>
<dbReference type="SUPFAM" id="SSF69304">
    <property type="entry name" value="Tricorn protease N-terminal domain"/>
    <property type="match status" value="1"/>
</dbReference>
<gene>
    <name evidence="13" type="ORF">AVDCRST_MAG88-588</name>
</gene>
<dbReference type="SUPFAM" id="SSF56112">
    <property type="entry name" value="Protein kinase-like (PK-like)"/>
    <property type="match status" value="1"/>
</dbReference>
<dbReference type="InterPro" id="IPR011042">
    <property type="entry name" value="6-blade_b-propeller_TolB-like"/>
</dbReference>
<dbReference type="InterPro" id="IPR011009">
    <property type="entry name" value="Kinase-like_dom_sf"/>
</dbReference>
<feature type="compositionally biased region" description="Low complexity" evidence="10">
    <location>
        <begin position="327"/>
        <end position="337"/>
    </location>
</feature>
<dbReference type="SMART" id="SM00220">
    <property type="entry name" value="S_TKc"/>
    <property type="match status" value="1"/>
</dbReference>
<dbReference type="PROSITE" id="PS00107">
    <property type="entry name" value="PROTEIN_KINASE_ATP"/>
    <property type="match status" value="1"/>
</dbReference>
<evidence type="ECO:0000256" key="1">
    <source>
        <dbReference type="ARBA" id="ARBA00012513"/>
    </source>
</evidence>
<organism evidence="13">
    <name type="scientific">uncultured Thermomicrobiales bacterium</name>
    <dbReference type="NCBI Taxonomy" id="1645740"/>
    <lineage>
        <taxon>Bacteria</taxon>
        <taxon>Pseudomonadati</taxon>
        <taxon>Thermomicrobiota</taxon>
        <taxon>Thermomicrobia</taxon>
        <taxon>Thermomicrobiales</taxon>
        <taxon>environmental samples</taxon>
    </lineage>
</organism>
<feature type="compositionally biased region" description="Low complexity" evidence="10">
    <location>
        <begin position="470"/>
        <end position="485"/>
    </location>
</feature>
<dbReference type="AlphaFoldDB" id="A0A6J4UHS8"/>
<sequence length="953" mass="100492">MDRLDGKTLSRYRIEAQIGRGGMASVYRATDPAFRRTVAIKVLAPHLARDPQFVERFLREAHSSAHLQHPHIIPVYDVGEQDGLAFLVMQYVDGGTLRDRLNGQEGKRLPTAEALAILRPVALALDYAHRQGVIHRDIKPNNILLSSQGYPLLADFGIAKVLEAEHLSSITATGMLVGTPEYMSPEQAQGMPVDGRSDLYALATVLYEALTGRTPFRAEGPTDTPLAILVRHVTTTPPMPRLTNPAISPEVEQALMRGLAKHRDERFATGVALFDALELAAGTTAAAGVPVGAAPDPGEEATTTITPGERGAEGAPVARPVTPPPAASHLASAAVASHDTPPSPPPAAPASMHGKSRRRYIGLGTLAILLLALSIGGAISLARGRGATPPVEGAIGTPVGTAIEASILAPSSATSTTAPPPSTPARGTANEAGLIAPPSATSSATPTTAPPTSTPARGTASVPVATTGTARSGPPASPAGAPAASAGRREVILFSSHRGDIHDSQIYVMAPDGADQRQLTFSRGHSWGPRLSPDGRQFVFSSVAPGEHNDHSATGGGAAGQGNHDIYLAGSDGANITKLTRETSWDNAWSWSPDGRWITFASDRDGNWELYRMGTKGDAVTRLTNDSAQDGWPSYTPDGKQIVFASNRSGMLSQIYIMNADGSNVRRLHFSETFDTFPFVSPDGTKIVYSAQDPRSREGEIYVMNIDGSESKRLTSTVALNTEPSWSPDGRKIAFVSDRDGNSNIYVMNADGTNQVRLTTNRGEDVTPAWGYLQDGPSEVPVGSAVTLPLAALNNSGQSGTVVLTDRGNRTTGVVVTVQGGPAGVEQPLHFHEGSCANLDPTPLHPLRNLLDGRSESVIQVPLSELLGKPHALVAHKSAQEAAIYVTCGDLGKPASGMSATRIHVVAGERVRIFWHARNTSARPEAWMRSPVTTALPNAQVAERLFLSPGTMV</sequence>
<keyword evidence="11" id="KW-0812">Transmembrane</keyword>
<feature type="region of interest" description="Disordered" evidence="10">
    <location>
        <begin position="290"/>
        <end position="353"/>
    </location>
</feature>
<dbReference type="EMBL" id="CADCWM010000198">
    <property type="protein sequence ID" value="CAA9548432.1"/>
    <property type="molecule type" value="Genomic_DNA"/>
</dbReference>
<evidence type="ECO:0000256" key="6">
    <source>
        <dbReference type="ARBA" id="ARBA00022840"/>
    </source>
</evidence>
<evidence type="ECO:0000256" key="11">
    <source>
        <dbReference type="SAM" id="Phobius"/>
    </source>
</evidence>
<dbReference type="PANTHER" id="PTHR43289">
    <property type="entry name" value="MITOGEN-ACTIVATED PROTEIN KINASE KINASE KINASE 20-RELATED"/>
    <property type="match status" value="1"/>
</dbReference>
<evidence type="ECO:0000256" key="4">
    <source>
        <dbReference type="ARBA" id="ARBA00022741"/>
    </source>
</evidence>
<dbReference type="PANTHER" id="PTHR43289:SF6">
    <property type="entry name" value="SERINE_THREONINE-PROTEIN KINASE NEKL-3"/>
    <property type="match status" value="1"/>
</dbReference>
<feature type="binding site" evidence="9">
    <location>
        <position position="41"/>
    </location>
    <ligand>
        <name>ATP</name>
        <dbReference type="ChEBI" id="CHEBI:30616"/>
    </ligand>
</feature>
<evidence type="ECO:0000256" key="9">
    <source>
        <dbReference type="PROSITE-ProRule" id="PRU10141"/>
    </source>
</evidence>
<dbReference type="CDD" id="cd14014">
    <property type="entry name" value="STKc_PknB_like"/>
    <property type="match status" value="1"/>
</dbReference>
<dbReference type="FunFam" id="1.10.510.10:FF:000021">
    <property type="entry name" value="Serine/threonine protein kinase"/>
    <property type="match status" value="1"/>
</dbReference>
<dbReference type="Pfam" id="PF07676">
    <property type="entry name" value="PD40"/>
    <property type="match status" value="5"/>
</dbReference>
<dbReference type="Gene3D" id="1.10.510.10">
    <property type="entry name" value="Transferase(Phosphotransferase) domain 1"/>
    <property type="match status" value="1"/>
</dbReference>
<feature type="region of interest" description="Disordered" evidence="10">
    <location>
        <begin position="410"/>
        <end position="485"/>
    </location>
</feature>
<evidence type="ECO:0000256" key="7">
    <source>
        <dbReference type="ARBA" id="ARBA00047899"/>
    </source>
</evidence>
<accession>A0A6J4UHS8</accession>
<evidence type="ECO:0000313" key="13">
    <source>
        <dbReference type="EMBL" id="CAA9548432.1"/>
    </source>
</evidence>
<keyword evidence="3" id="KW-0808">Transferase</keyword>
<dbReference type="GO" id="GO:0004674">
    <property type="term" value="F:protein serine/threonine kinase activity"/>
    <property type="evidence" value="ECO:0007669"/>
    <property type="project" value="UniProtKB-KW"/>
</dbReference>
<keyword evidence="4 9" id="KW-0547">Nucleotide-binding</keyword>
<dbReference type="InterPro" id="IPR017441">
    <property type="entry name" value="Protein_kinase_ATP_BS"/>
</dbReference>
<dbReference type="SUPFAM" id="SSF82171">
    <property type="entry name" value="DPP6 N-terminal domain-like"/>
    <property type="match status" value="1"/>
</dbReference>
<dbReference type="PROSITE" id="PS00108">
    <property type="entry name" value="PROTEIN_KINASE_ST"/>
    <property type="match status" value="1"/>
</dbReference>
<keyword evidence="5" id="KW-0418">Kinase</keyword>
<keyword evidence="6 9" id="KW-0067">ATP-binding</keyword>
<evidence type="ECO:0000256" key="3">
    <source>
        <dbReference type="ARBA" id="ARBA00022679"/>
    </source>
</evidence>
<protein>
    <recommendedName>
        <fullName evidence="1">non-specific serine/threonine protein kinase</fullName>
        <ecNumber evidence="1">2.7.11.1</ecNumber>
    </recommendedName>
</protein>
<feature type="transmembrane region" description="Helical" evidence="11">
    <location>
        <begin position="360"/>
        <end position="382"/>
    </location>
</feature>